<protein>
    <recommendedName>
        <fullName evidence="3">J domain-containing protein</fullName>
    </recommendedName>
</protein>
<dbReference type="PROSITE" id="PS50076">
    <property type="entry name" value="DNAJ_2"/>
    <property type="match status" value="1"/>
</dbReference>
<feature type="compositionally biased region" description="Polar residues" evidence="1">
    <location>
        <begin position="399"/>
        <end position="415"/>
    </location>
</feature>
<dbReference type="EMBL" id="HBGY01029839">
    <property type="protein sequence ID" value="CAD9606687.1"/>
    <property type="molecule type" value="Transcribed_RNA"/>
</dbReference>
<feature type="compositionally biased region" description="Basic and acidic residues" evidence="1">
    <location>
        <begin position="463"/>
        <end position="475"/>
    </location>
</feature>
<name>A0A7S2PLJ7_9STRA</name>
<feature type="compositionally biased region" description="Polar residues" evidence="1">
    <location>
        <begin position="380"/>
        <end position="391"/>
    </location>
</feature>
<dbReference type="InterPro" id="IPR001623">
    <property type="entry name" value="DnaJ_domain"/>
</dbReference>
<dbReference type="InterPro" id="IPR019396">
    <property type="entry name" value="TM_Fragile-X-F-assoc"/>
</dbReference>
<dbReference type="Gene3D" id="1.10.287.110">
    <property type="entry name" value="DnaJ domain"/>
    <property type="match status" value="1"/>
</dbReference>
<dbReference type="InterPro" id="IPR052243">
    <property type="entry name" value="Mito_inner_membrane_organizer"/>
</dbReference>
<evidence type="ECO:0000256" key="2">
    <source>
        <dbReference type="SAM" id="Phobius"/>
    </source>
</evidence>
<dbReference type="SMART" id="SM00271">
    <property type="entry name" value="DnaJ"/>
    <property type="match status" value="1"/>
</dbReference>
<feature type="transmembrane region" description="Helical" evidence="2">
    <location>
        <begin position="133"/>
        <end position="151"/>
    </location>
</feature>
<feature type="transmembrane region" description="Helical" evidence="2">
    <location>
        <begin position="493"/>
        <end position="512"/>
    </location>
</feature>
<feature type="domain" description="J" evidence="3">
    <location>
        <begin position="29"/>
        <end position="100"/>
    </location>
</feature>
<sequence>MTNCGLRFILCCCGAFFDNGKKRDGGEDDYYTIVGVGRKATDDEIRKAYKKRSRELHPDKIAQREGRSATDQDRLAFQKMKEAYDVISDPNQRQLYDELGLNGLKMLNDPTSMSAEDMYRNFASSSIFARTRLFLAIAAFVFLLLLVPILMCLKVDGYLEDSSWVHLMIPLWIYNALVALGMIQVIFAARSFINRLLARKAMQEVEQGGDEDDVADVDDDMIAAAKAQLTERIISFIQFGLVAAFEVLLFVEVDCGCKDWTVVFAPLYGWLALRVLRACQVAFAVIEISEGVENDPSALYGLMEKLQAKGMARQSILIDIIRIVFLVLVNLKLDFDKNDEDSPDFFDSWWAVFTPVWVALGLSFCFTCFCSGGADPSLYEEQSTENYSPTPETDDSKDSQPQNDDAPVVNTTPDPETQKIDGSLAKSSVKNEKNSPSEETVNPVSAEMNEASSTGSGGVADLPHPEAKQDSSEEKEMNEENFGEQYSSRSGNCCNQLLIIATAIIFVAKLEYDEGPGSNDGFSAFWVAFPLLFLPAGIFLCLMGCSIYCVSSNEVDELFSETRENEDIENQDVGSKTDNLAKEGLSSVSAEVIQPQPTSPPVPSPSAENFGDELD</sequence>
<dbReference type="PRINTS" id="PR00625">
    <property type="entry name" value="JDOMAIN"/>
</dbReference>
<dbReference type="AlphaFoldDB" id="A0A7S2PLJ7"/>
<reference evidence="4" key="1">
    <citation type="submission" date="2021-01" db="EMBL/GenBank/DDBJ databases">
        <authorList>
            <person name="Corre E."/>
            <person name="Pelletier E."/>
            <person name="Niang G."/>
            <person name="Scheremetjew M."/>
            <person name="Finn R."/>
            <person name="Kale V."/>
            <person name="Holt S."/>
            <person name="Cochrane G."/>
            <person name="Meng A."/>
            <person name="Brown T."/>
            <person name="Cohen L."/>
        </authorList>
    </citation>
    <scope>NUCLEOTIDE SEQUENCE</scope>
    <source>
        <strain evidence="4">B650</strain>
    </source>
</reference>
<keyword evidence="2" id="KW-1133">Transmembrane helix</keyword>
<feature type="transmembrane region" description="Helical" evidence="2">
    <location>
        <begin position="524"/>
        <end position="550"/>
    </location>
</feature>
<dbReference type="CDD" id="cd06257">
    <property type="entry name" value="DnaJ"/>
    <property type="match status" value="1"/>
</dbReference>
<dbReference type="SUPFAM" id="SSF46565">
    <property type="entry name" value="Chaperone J-domain"/>
    <property type="match status" value="1"/>
</dbReference>
<feature type="transmembrane region" description="Helical" evidence="2">
    <location>
        <begin position="311"/>
        <end position="329"/>
    </location>
</feature>
<dbReference type="GO" id="GO:0005739">
    <property type="term" value="C:mitochondrion"/>
    <property type="evidence" value="ECO:0007669"/>
    <property type="project" value="GOC"/>
</dbReference>
<keyword evidence="2" id="KW-0812">Transmembrane</keyword>
<dbReference type="GO" id="GO:0042407">
    <property type="term" value="P:cristae formation"/>
    <property type="evidence" value="ECO:0007669"/>
    <property type="project" value="TreeGrafter"/>
</dbReference>
<dbReference type="PANTHER" id="PTHR44157:SF1">
    <property type="entry name" value="DNAJ HOMOLOG SUBFAMILY C MEMBER 11"/>
    <property type="match status" value="1"/>
</dbReference>
<keyword evidence="2" id="KW-0472">Membrane</keyword>
<dbReference type="Pfam" id="PF00226">
    <property type="entry name" value="DnaJ"/>
    <property type="match status" value="1"/>
</dbReference>
<evidence type="ECO:0000259" key="3">
    <source>
        <dbReference type="PROSITE" id="PS50076"/>
    </source>
</evidence>
<organism evidence="4">
    <name type="scientific">Leptocylindrus danicus</name>
    <dbReference type="NCBI Taxonomy" id="163516"/>
    <lineage>
        <taxon>Eukaryota</taxon>
        <taxon>Sar</taxon>
        <taxon>Stramenopiles</taxon>
        <taxon>Ochrophyta</taxon>
        <taxon>Bacillariophyta</taxon>
        <taxon>Coscinodiscophyceae</taxon>
        <taxon>Chaetocerotophycidae</taxon>
        <taxon>Leptocylindrales</taxon>
        <taxon>Leptocylindraceae</taxon>
        <taxon>Leptocylindrus</taxon>
    </lineage>
</organism>
<feature type="region of interest" description="Disordered" evidence="1">
    <location>
        <begin position="591"/>
        <end position="615"/>
    </location>
</feature>
<feature type="transmembrane region" description="Helical" evidence="2">
    <location>
        <begin position="349"/>
        <end position="370"/>
    </location>
</feature>
<accession>A0A7S2PLJ7</accession>
<feature type="region of interest" description="Disordered" evidence="1">
    <location>
        <begin position="380"/>
        <end position="489"/>
    </location>
</feature>
<evidence type="ECO:0000256" key="1">
    <source>
        <dbReference type="SAM" id="MobiDB-lite"/>
    </source>
</evidence>
<dbReference type="Pfam" id="PF10269">
    <property type="entry name" value="Tmemb_185A"/>
    <property type="match status" value="1"/>
</dbReference>
<dbReference type="InterPro" id="IPR036869">
    <property type="entry name" value="J_dom_sf"/>
</dbReference>
<dbReference type="PANTHER" id="PTHR44157">
    <property type="entry name" value="DNAJ HOMOLOG SUBFAMILY C MEMBER 11"/>
    <property type="match status" value="1"/>
</dbReference>
<proteinExistence type="predicted"/>
<evidence type="ECO:0000313" key="4">
    <source>
        <dbReference type="EMBL" id="CAD9606687.1"/>
    </source>
</evidence>
<gene>
    <name evidence="4" type="ORF">LDAN0321_LOCUS18539</name>
</gene>
<feature type="transmembrane region" description="Helical" evidence="2">
    <location>
        <begin position="171"/>
        <end position="193"/>
    </location>
</feature>